<evidence type="ECO:0000256" key="5">
    <source>
        <dbReference type="SAM" id="MobiDB-lite"/>
    </source>
</evidence>
<dbReference type="Pfam" id="PF01888">
    <property type="entry name" value="CbiD"/>
    <property type="match status" value="1"/>
</dbReference>
<name>A0A160VCN9_9ZZZZ</name>
<keyword evidence="3" id="KW-0808">Transferase</keyword>
<dbReference type="InterPro" id="IPR002748">
    <property type="entry name" value="CbiD"/>
</dbReference>
<dbReference type="GO" id="GO:0008168">
    <property type="term" value="F:methyltransferase activity"/>
    <property type="evidence" value="ECO:0007669"/>
    <property type="project" value="UniProtKB-KW"/>
</dbReference>
<dbReference type="NCBIfam" id="TIGR00312">
    <property type="entry name" value="cbiD"/>
    <property type="match status" value="1"/>
</dbReference>
<dbReference type="AlphaFoldDB" id="A0A160VCN9"/>
<reference evidence="6" key="1">
    <citation type="submission" date="2015-10" db="EMBL/GenBank/DDBJ databases">
        <authorList>
            <person name="Gilbert D.G."/>
        </authorList>
    </citation>
    <scope>NUCLEOTIDE SEQUENCE</scope>
</reference>
<feature type="compositionally biased region" description="Polar residues" evidence="5">
    <location>
        <begin position="1"/>
        <end position="13"/>
    </location>
</feature>
<dbReference type="EMBL" id="FAXA01000391">
    <property type="protein sequence ID" value="CUV03335.1"/>
    <property type="molecule type" value="Genomic_DNA"/>
</dbReference>
<dbReference type="SUPFAM" id="SSF111342">
    <property type="entry name" value="CbiD-like"/>
    <property type="match status" value="1"/>
</dbReference>
<evidence type="ECO:0000256" key="1">
    <source>
        <dbReference type="ARBA" id="ARBA00022573"/>
    </source>
</evidence>
<keyword evidence="4" id="KW-0949">S-adenosyl-L-methionine</keyword>
<protein>
    <submittedName>
        <fullName evidence="6">Cobalt-precorrin-6 synthase, anaerobic</fullName>
    </submittedName>
</protein>
<evidence type="ECO:0000256" key="4">
    <source>
        <dbReference type="ARBA" id="ARBA00022691"/>
    </source>
</evidence>
<dbReference type="NCBIfam" id="NF000849">
    <property type="entry name" value="PRK00075.1-1"/>
    <property type="match status" value="1"/>
</dbReference>
<keyword evidence="1" id="KW-0169">Cobalamin biosynthesis</keyword>
<evidence type="ECO:0000256" key="2">
    <source>
        <dbReference type="ARBA" id="ARBA00022603"/>
    </source>
</evidence>
<proteinExistence type="inferred from homology"/>
<keyword evidence="2" id="KW-0489">Methyltransferase</keyword>
<evidence type="ECO:0000313" key="6">
    <source>
        <dbReference type="EMBL" id="CUV03335.1"/>
    </source>
</evidence>
<sequence>MSPANAGNGTPESDYSRPTVRGKGMRTGYTTGACAAASSKAAVTALLTGNPMDKITIHLPIGQDVEFILNRCEWIDRTPGSEKVLCSVIKDGGDDPDATHGAEISATISLGPASEEGVIIKGGIGVGTVTFPGTGIPVGEPAVTRVPRRMIIESALEAAKEHGLGSGKGIIVEISVPTGEEVALKTTNARLGVIGGISILGSTGVVQPYSTAAWRASVNLAIDVAGTNNLDHMVLATGLQSEAFTKNHLDLPDMAYVGVGIFSGAALKRCVARGIARATHVGMVGKFSKMAEGYFVTHVAGNKVDTTFLASLAGQCGASKALQKEMAATTSGRHFGEIALANGQLSLFSLMSQMVCDESHKLLGDDAAKLIVDAMCYDFDGTLLGYGSTSPDGIPLASTSGTPNNG</sequence>
<organism evidence="6">
    <name type="scientific">hydrothermal vent metagenome</name>
    <dbReference type="NCBI Taxonomy" id="652676"/>
    <lineage>
        <taxon>unclassified sequences</taxon>
        <taxon>metagenomes</taxon>
        <taxon>ecological metagenomes</taxon>
    </lineage>
</organism>
<dbReference type="Gene3D" id="3.30.2110.10">
    <property type="entry name" value="CbiD-like"/>
    <property type="match status" value="1"/>
</dbReference>
<dbReference type="GO" id="GO:0009236">
    <property type="term" value="P:cobalamin biosynthetic process"/>
    <property type="evidence" value="ECO:0007669"/>
    <property type="project" value="UniProtKB-KW"/>
</dbReference>
<feature type="region of interest" description="Disordered" evidence="5">
    <location>
        <begin position="1"/>
        <end position="22"/>
    </location>
</feature>
<evidence type="ECO:0000256" key="3">
    <source>
        <dbReference type="ARBA" id="ARBA00022679"/>
    </source>
</evidence>
<dbReference type="PANTHER" id="PTHR35863:SF1">
    <property type="entry name" value="COBALT-PRECORRIN-5B C(1)-METHYLTRANSFERASE"/>
    <property type="match status" value="1"/>
</dbReference>
<dbReference type="HAMAP" id="MF_00787">
    <property type="entry name" value="CbiD"/>
    <property type="match status" value="1"/>
</dbReference>
<dbReference type="PANTHER" id="PTHR35863">
    <property type="entry name" value="COBALT-PRECORRIN-5B C(1)-METHYLTRANSFERASE"/>
    <property type="match status" value="1"/>
</dbReference>
<dbReference type="GO" id="GO:0032259">
    <property type="term" value="P:methylation"/>
    <property type="evidence" value="ECO:0007669"/>
    <property type="project" value="UniProtKB-KW"/>
</dbReference>
<gene>
    <name evidence="6" type="ORF">MGWOODY_Clf183</name>
</gene>
<dbReference type="PIRSF" id="PIRSF026782">
    <property type="entry name" value="CbiD"/>
    <property type="match status" value="1"/>
</dbReference>
<dbReference type="InterPro" id="IPR036074">
    <property type="entry name" value="CbiD_sf"/>
</dbReference>
<accession>A0A160VCN9</accession>